<evidence type="ECO:0000256" key="3">
    <source>
        <dbReference type="ARBA" id="ARBA00005139"/>
    </source>
</evidence>
<dbReference type="CDD" id="cd04913">
    <property type="entry name" value="ACT_AKii-LysC-BS-like_1"/>
    <property type="match status" value="1"/>
</dbReference>
<sequence>MERVVMKFGGTSVGTSDRIRASAARVADEAAKGHAVAVVVSAMAGETDRLLELAGAHGGALGQVETDVVLTAGEQVSAALMALELGARGLKAQSFLGWQARIETQGPPGSSRISALDAAPVLAALEQGIIPVMAGYQGIGPDNRLRTLGRGGSDLSAVALAAALGARCDIYTDVDGVYTTDPRIEPRARRIPAISYDEMLELAAQGAKVLQTRSAEMAKARGVRLRVLSSFSNDPDAEGTEVVDADLISERRIVSGVAYARDQARIGLLGVSDQPQAAAEVFGALADAEIGIDMIVQGRSRDAGTVNIEFTVDRRDLHAALDVIDSAASGSGARDIVHETGLAKVSIVGIGLNRRADVARILFRALGEKNIAVKVIATSEIKISVLIANESVELAVRALHSAYGLDAAG</sequence>
<evidence type="ECO:0000256" key="13">
    <source>
        <dbReference type="ARBA" id="ARBA00047872"/>
    </source>
</evidence>
<evidence type="ECO:0000256" key="4">
    <source>
        <dbReference type="ARBA" id="ARBA00010122"/>
    </source>
</evidence>
<evidence type="ECO:0000256" key="7">
    <source>
        <dbReference type="ARBA" id="ARBA00022605"/>
    </source>
</evidence>
<accession>A0ABV6ZZ45</accession>
<evidence type="ECO:0000256" key="9">
    <source>
        <dbReference type="ARBA" id="ARBA00022741"/>
    </source>
</evidence>
<comment type="pathway">
    <text evidence="2 15">Amino-acid biosynthesis; L-methionine biosynthesis via de novo pathway; L-homoserine from L-aspartate: step 1/3.</text>
</comment>
<evidence type="ECO:0000313" key="17">
    <source>
        <dbReference type="EMBL" id="MFC2926755.1"/>
    </source>
</evidence>
<evidence type="ECO:0000256" key="12">
    <source>
        <dbReference type="ARBA" id="ARBA00023154"/>
    </source>
</evidence>
<comment type="pathway">
    <text evidence="3 15">Amino-acid biosynthesis; L-threonine biosynthesis; L-threonine from L-aspartate: step 1/5.</text>
</comment>
<dbReference type="Gene3D" id="3.40.1160.10">
    <property type="entry name" value="Acetylglutamate kinase-like"/>
    <property type="match status" value="1"/>
</dbReference>
<dbReference type="PIRSF" id="PIRSF000726">
    <property type="entry name" value="Asp_kin"/>
    <property type="match status" value="1"/>
</dbReference>
<dbReference type="RefSeq" id="WP_343165783.1">
    <property type="nucleotide sequence ID" value="NZ_JBHRSV010000023.1"/>
</dbReference>
<keyword evidence="9" id="KW-0547">Nucleotide-binding</keyword>
<evidence type="ECO:0000256" key="15">
    <source>
        <dbReference type="RuleBase" id="RU004249"/>
    </source>
</evidence>
<dbReference type="CDD" id="cd04936">
    <property type="entry name" value="ACT_AKii-LysC-BS-like_2"/>
    <property type="match status" value="1"/>
</dbReference>
<dbReference type="InterPro" id="IPR018042">
    <property type="entry name" value="Aspartate_kinase_CS"/>
</dbReference>
<dbReference type="InterPro" id="IPR002912">
    <property type="entry name" value="ACT_dom"/>
</dbReference>
<keyword evidence="7 15" id="KW-0028">Amino-acid biosynthesis</keyword>
<comment type="pathway">
    <text evidence="1 15">Amino-acid biosynthesis; L-lysine biosynthesis via DAP pathway; (S)-tetrahydrodipicolinate from L-aspartate: step 1/4.</text>
</comment>
<comment type="similarity">
    <text evidence="4 14">Belongs to the aspartokinase family.</text>
</comment>
<dbReference type="EC" id="2.7.2.4" evidence="5 14"/>
<dbReference type="Proteomes" id="UP001595379">
    <property type="component" value="Unassembled WGS sequence"/>
</dbReference>
<dbReference type="InterPro" id="IPR005260">
    <property type="entry name" value="Asp_kin_monofn"/>
</dbReference>
<dbReference type="SUPFAM" id="SSF53633">
    <property type="entry name" value="Carbamate kinase-like"/>
    <property type="match status" value="1"/>
</dbReference>
<evidence type="ECO:0000313" key="18">
    <source>
        <dbReference type="Proteomes" id="UP001595379"/>
    </source>
</evidence>
<reference evidence="18" key="1">
    <citation type="journal article" date="2019" name="Int. J. Syst. Evol. Microbiol.">
        <title>The Global Catalogue of Microorganisms (GCM) 10K type strain sequencing project: providing services to taxonomists for standard genome sequencing and annotation.</title>
        <authorList>
            <consortium name="The Broad Institute Genomics Platform"/>
            <consortium name="The Broad Institute Genome Sequencing Center for Infectious Disease"/>
            <person name="Wu L."/>
            <person name="Ma J."/>
        </authorList>
    </citation>
    <scope>NUCLEOTIDE SEQUENCE [LARGE SCALE GENOMIC DNA]</scope>
    <source>
        <strain evidence="18">KCTC 52487</strain>
    </source>
</reference>
<proteinExistence type="inferred from homology"/>
<name>A0ABV6ZZ45_9PROT</name>
<evidence type="ECO:0000256" key="10">
    <source>
        <dbReference type="ARBA" id="ARBA00022777"/>
    </source>
</evidence>
<dbReference type="GO" id="GO:0004072">
    <property type="term" value="F:aspartate kinase activity"/>
    <property type="evidence" value="ECO:0007669"/>
    <property type="project" value="UniProtKB-EC"/>
</dbReference>
<comment type="catalytic activity">
    <reaction evidence="13 14">
        <text>L-aspartate + ATP = 4-phospho-L-aspartate + ADP</text>
        <dbReference type="Rhea" id="RHEA:23776"/>
        <dbReference type="ChEBI" id="CHEBI:29991"/>
        <dbReference type="ChEBI" id="CHEBI:30616"/>
        <dbReference type="ChEBI" id="CHEBI:57535"/>
        <dbReference type="ChEBI" id="CHEBI:456216"/>
        <dbReference type="EC" id="2.7.2.4"/>
    </reaction>
</comment>
<evidence type="ECO:0000256" key="6">
    <source>
        <dbReference type="ARBA" id="ARBA00016273"/>
    </source>
</evidence>
<keyword evidence="12" id="KW-0457">Lysine biosynthesis</keyword>
<dbReference type="InterPro" id="IPR001341">
    <property type="entry name" value="Asp_kinase"/>
</dbReference>
<feature type="domain" description="ACT" evidence="16">
    <location>
        <begin position="266"/>
        <end position="338"/>
    </location>
</feature>
<evidence type="ECO:0000256" key="14">
    <source>
        <dbReference type="RuleBase" id="RU003448"/>
    </source>
</evidence>
<dbReference type="PROSITE" id="PS51671">
    <property type="entry name" value="ACT"/>
    <property type="match status" value="1"/>
</dbReference>
<dbReference type="Gene3D" id="3.30.2130.10">
    <property type="entry name" value="VC0802-like"/>
    <property type="match status" value="1"/>
</dbReference>
<dbReference type="NCBIfam" id="TIGR00657">
    <property type="entry name" value="asp_kinases"/>
    <property type="match status" value="1"/>
</dbReference>
<keyword evidence="10 14" id="KW-0418">Kinase</keyword>
<protein>
    <recommendedName>
        <fullName evidence="6 14">Aspartokinase</fullName>
        <ecNumber evidence="5 14">2.7.2.4</ecNumber>
    </recommendedName>
</protein>
<dbReference type="NCBIfam" id="NF005154">
    <property type="entry name" value="PRK06635.1-2"/>
    <property type="match status" value="1"/>
</dbReference>
<dbReference type="InterPro" id="IPR045865">
    <property type="entry name" value="ACT-like_dom_sf"/>
</dbReference>
<dbReference type="Pfam" id="PF22468">
    <property type="entry name" value="ACT_9"/>
    <property type="match status" value="2"/>
</dbReference>
<keyword evidence="11" id="KW-0067">ATP-binding</keyword>
<evidence type="ECO:0000256" key="1">
    <source>
        <dbReference type="ARBA" id="ARBA00004766"/>
    </source>
</evidence>
<evidence type="ECO:0000256" key="2">
    <source>
        <dbReference type="ARBA" id="ARBA00004986"/>
    </source>
</evidence>
<dbReference type="InterPro" id="IPR001048">
    <property type="entry name" value="Asp/Glu/Uridylate_kinase"/>
</dbReference>
<dbReference type="Pfam" id="PF00696">
    <property type="entry name" value="AA_kinase"/>
    <property type="match status" value="1"/>
</dbReference>
<comment type="caution">
    <text evidence="17">The sequence shown here is derived from an EMBL/GenBank/DDBJ whole genome shotgun (WGS) entry which is preliminary data.</text>
</comment>
<evidence type="ECO:0000256" key="11">
    <source>
        <dbReference type="ARBA" id="ARBA00022840"/>
    </source>
</evidence>
<organism evidence="17 18">
    <name type="scientific">Hyphobacterium vulgare</name>
    <dbReference type="NCBI Taxonomy" id="1736751"/>
    <lineage>
        <taxon>Bacteria</taxon>
        <taxon>Pseudomonadati</taxon>
        <taxon>Pseudomonadota</taxon>
        <taxon>Alphaproteobacteria</taxon>
        <taxon>Maricaulales</taxon>
        <taxon>Maricaulaceae</taxon>
        <taxon>Hyphobacterium</taxon>
    </lineage>
</organism>
<dbReference type="PANTHER" id="PTHR21499">
    <property type="entry name" value="ASPARTATE KINASE"/>
    <property type="match status" value="1"/>
</dbReference>
<evidence type="ECO:0000256" key="8">
    <source>
        <dbReference type="ARBA" id="ARBA00022679"/>
    </source>
</evidence>
<dbReference type="PANTHER" id="PTHR21499:SF3">
    <property type="entry name" value="ASPARTOKINASE"/>
    <property type="match status" value="1"/>
</dbReference>
<dbReference type="InterPro" id="IPR054352">
    <property type="entry name" value="ACT_Aspartokinase"/>
</dbReference>
<dbReference type="NCBIfam" id="NF005155">
    <property type="entry name" value="PRK06635.1-4"/>
    <property type="match status" value="1"/>
</dbReference>
<gene>
    <name evidence="17" type="ORF">ACFOOR_11620</name>
</gene>
<evidence type="ECO:0000256" key="5">
    <source>
        <dbReference type="ARBA" id="ARBA00013059"/>
    </source>
</evidence>
<evidence type="ECO:0000259" key="16">
    <source>
        <dbReference type="PROSITE" id="PS51671"/>
    </source>
</evidence>
<dbReference type="EMBL" id="JBHRSV010000023">
    <property type="protein sequence ID" value="MFC2926755.1"/>
    <property type="molecule type" value="Genomic_DNA"/>
</dbReference>
<dbReference type="PROSITE" id="PS00324">
    <property type="entry name" value="ASPARTOKINASE"/>
    <property type="match status" value="1"/>
</dbReference>
<keyword evidence="18" id="KW-1185">Reference proteome</keyword>
<dbReference type="InterPro" id="IPR036393">
    <property type="entry name" value="AceGlu_kinase-like_sf"/>
</dbReference>
<dbReference type="SUPFAM" id="SSF55021">
    <property type="entry name" value="ACT-like"/>
    <property type="match status" value="2"/>
</dbReference>
<keyword evidence="8 14" id="KW-0808">Transferase</keyword>